<reference evidence="2" key="1">
    <citation type="submission" date="2016-02" db="EMBL/GenBank/DDBJ databases">
        <authorList>
            <person name="Rodrigo-Torres Lidia"/>
            <person name="Arahal R.David."/>
        </authorList>
    </citation>
    <scope>NUCLEOTIDE SEQUENCE [LARGE SCALE GENOMIC DNA]</scope>
    <source>
        <strain evidence="2">CECT 9029</strain>
    </source>
</reference>
<dbReference type="AlphaFoldDB" id="A0A128EUN2"/>
<accession>A0A128EUN2</accession>
<dbReference type="RefSeq" id="WP_062661094.1">
    <property type="nucleotide sequence ID" value="NZ_FIZX01000001.1"/>
</dbReference>
<evidence type="ECO:0000313" key="1">
    <source>
        <dbReference type="EMBL" id="CZF78309.1"/>
    </source>
</evidence>
<sequence>MDGIPSFTELYRYSDNAYFADNYTKEIDCQGESAMEVYLRVMNSTPDWVNKLMKIRNEVVSRMGLKHLGNLDDFYPKKTADDYQIGDKVGIFEMIYKSHSEVIMEDRDKHLDVKLSFFVEPHGDKALVTASSVVHVKNNFGKVYMFFVGPVHKIIVPATLKKL</sequence>
<keyword evidence="2" id="KW-1185">Reference proteome</keyword>
<dbReference type="InterPro" id="IPR021295">
    <property type="entry name" value="DUF2867"/>
</dbReference>
<organism evidence="1 2">
    <name type="scientific">Grimontia celer</name>
    <dbReference type="NCBI Taxonomy" id="1796497"/>
    <lineage>
        <taxon>Bacteria</taxon>
        <taxon>Pseudomonadati</taxon>
        <taxon>Pseudomonadota</taxon>
        <taxon>Gammaproteobacteria</taxon>
        <taxon>Vibrionales</taxon>
        <taxon>Vibrionaceae</taxon>
        <taxon>Grimontia</taxon>
    </lineage>
</organism>
<name>A0A128EUN2_9GAMM</name>
<proteinExistence type="predicted"/>
<dbReference type="Pfam" id="PF11066">
    <property type="entry name" value="DUF2867"/>
    <property type="match status" value="1"/>
</dbReference>
<gene>
    <name evidence="1" type="ORF">GCE9029_00761</name>
</gene>
<protein>
    <recommendedName>
        <fullName evidence="3">DUF2867 domain-containing protein</fullName>
    </recommendedName>
</protein>
<dbReference type="OrthoDB" id="7058586at2"/>
<evidence type="ECO:0008006" key="3">
    <source>
        <dbReference type="Google" id="ProtNLM"/>
    </source>
</evidence>
<evidence type="ECO:0000313" key="2">
    <source>
        <dbReference type="Proteomes" id="UP000071641"/>
    </source>
</evidence>
<dbReference type="STRING" id="1796497.GCE9029_00761"/>
<dbReference type="EMBL" id="FIZX01000001">
    <property type="protein sequence ID" value="CZF78309.1"/>
    <property type="molecule type" value="Genomic_DNA"/>
</dbReference>
<dbReference type="Proteomes" id="UP000071641">
    <property type="component" value="Unassembled WGS sequence"/>
</dbReference>